<dbReference type="InterPro" id="IPR040442">
    <property type="entry name" value="Pyrv_kinase-like_dom_sf"/>
</dbReference>
<dbReference type="Gene3D" id="3.20.20.60">
    <property type="entry name" value="Phosphoenolpyruvate-binding domains"/>
    <property type="match status" value="1"/>
</dbReference>
<evidence type="ECO:0000256" key="7">
    <source>
        <dbReference type="ARBA" id="ARBA00022490"/>
    </source>
</evidence>
<dbReference type="SUPFAM" id="SSF55594">
    <property type="entry name" value="HPr-like"/>
    <property type="match status" value="1"/>
</dbReference>
<evidence type="ECO:0000256" key="6">
    <source>
        <dbReference type="ARBA" id="ARBA00022448"/>
    </source>
</evidence>
<proteinExistence type="inferred from homology"/>
<evidence type="ECO:0000256" key="9">
    <source>
        <dbReference type="ARBA" id="ARBA00022679"/>
    </source>
</evidence>
<dbReference type="PROSITE" id="PS00369">
    <property type="entry name" value="PTS_HPR_HIS"/>
    <property type="match status" value="1"/>
</dbReference>
<dbReference type="InterPro" id="IPR000121">
    <property type="entry name" value="PEP_util_C"/>
</dbReference>
<dbReference type="PRINTS" id="PR00107">
    <property type="entry name" value="PHOSPHOCPHPR"/>
</dbReference>
<evidence type="ECO:0000256" key="4">
    <source>
        <dbReference type="ARBA" id="ARBA00007837"/>
    </source>
</evidence>
<keyword evidence="13" id="KW-0460">Magnesium</keyword>
<keyword evidence="9 16" id="KW-0808">Transferase</keyword>
<dbReference type="SUPFAM" id="SSF52009">
    <property type="entry name" value="Phosphohistidine domain"/>
    <property type="match status" value="1"/>
</dbReference>
<feature type="domain" description="HPr" evidence="15">
    <location>
        <begin position="186"/>
        <end position="274"/>
    </location>
</feature>
<evidence type="ECO:0000256" key="11">
    <source>
        <dbReference type="ARBA" id="ARBA00022723"/>
    </source>
</evidence>
<dbReference type="Pfam" id="PF02896">
    <property type="entry name" value="PEP-utilizers_C"/>
    <property type="match status" value="1"/>
</dbReference>
<dbReference type="RefSeq" id="WP_169499443.1">
    <property type="nucleotide sequence ID" value="NZ_JABBFZ010000013.1"/>
</dbReference>
<evidence type="ECO:0000256" key="1">
    <source>
        <dbReference type="ARBA" id="ARBA00000683"/>
    </source>
</evidence>
<dbReference type="GO" id="GO:0016301">
    <property type="term" value="F:kinase activity"/>
    <property type="evidence" value="ECO:0007669"/>
    <property type="project" value="UniProtKB-KW"/>
</dbReference>
<dbReference type="InterPro" id="IPR011055">
    <property type="entry name" value="Dup_hybrid_motif"/>
</dbReference>
<dbReference type="NCBIfam" id="TIGR00830">
    <property type="entry name" value="PTBA"/>
    <property type="match status" value="1"/>
</dbReference>
<name>A0A7X9X8X5_9BURK</name>
<evidence type="ECO:0000256" key="5">
    <source>
        <dbReference type="ARBA" id="ARBA00012232"/>
    </source>
</evidence>
<dbReference type="Proteomes" id="UP000583127">
    <property type="component" value="Unassembled WGS sequence"/>
</dbReference>
<dbReference type="InterPro" id="IPR015813">
    <property type="entry name" value="Pyrv/PenolPyrv_kinase-like_dom"/>
</dbReference>
<evidence type="ECO:0000256" key="10">
    <source>
        <dbReference type="ARBA" id="ARBA00022683"/>
    </source>
</evidence>
<dbReference type="SUPFAM" id="SSF51621">
    <property type="entry name" value="Phosphoenolpyruvate/pyruvate domain"/>
    <property type="match status" value="1"/>
</dbReference>
<keyword evidence="8" id="KW-0762">Sugar transport</keyword>
<dbReference type="Gene3D" id="1.10.274.10">
    <property type="entry name" value="PtsI, HPr-binding domain"/>
    <property type="match status" value="1"/>
</dbReference>
<keyword evidence="11" id="KW-0479">Metal-binding</keyword>
<feature type="domain" description="PTS EIIA type-1" evidence="14">
    <location>
        <begin position="35"/>
        <end position="139"/>
    </location>
</feature>
<dbReference type="PROSITE" id="PS51350">
    <property type="entry name" value="PTS_HPR_DOM"/>
    <property type="match status" value="1"/>
</dbReference>
<protein>
    <recommendedName>
        <fullName evidence="5">phosphoenolpyruvate--protein phosphotransferase</fullName>
        <ecNumber evidence="5">2.7.3.9</ecNumber>
    </recommendedName>
</protein>
<dbReference type="GO" id="GO:0009401">
    <property type="term" value="P:phosphoenolpyruvate-dependent sugar phosphotransferase system"/>
    <property type="evidence" value="ECO:0007669"/>
    <property type="project" value="UniProtKB-KW"/>
</dbReference>
<keyword evidence="7" id="KW-0963">Cytoplasm</keyword>
<keyword evidence="17" id="KW-1185">Reference proteome</keyword>
<dbReference type="Gene3D" id="2.70.70.10">
    <property type="entry name" value="Glucose Permease (Domain IIA)"/>
    <property type="match status" value="1"/>
</dbReference>
<dbReference type="InterPro" id="IPR036637">
    <property type="entry name" value="Phosphohistidine_dom_sf"/>
</dbReference>
<organism evidence="16 17">
    <name type="scientific">Paraburkholderia antibiotica</name>
    <dbReference type="NCBI Taxonomy" id="2728839"/>
    <lineage>
        <taxon>Bacteria</taxon>
        <taxon>Pseudomonadati</taxon>
        <taxon>Pseudomonadota</taxon>
        <taxon>Betaproteobacteria</taxon>
        <taxon>Burkholderiales</taxon>
        <taxon>Burkholderiaceae</taxon>
        <taxon>Paraburkholderia</taxon>
    </lineage>
</organism>
<dbReference type="Pfam" id="PF00391">
    <property type="entry name" value="PEP-utilizers"/>
    <property type="match status" value="1"/>
</dbReference>
<dbReference type="GO" id="GO:0046872">
    <property type="term" value="F:metal ion binding"/>
    <property type="evidence" value="ECO:0007669"/>
    <property type="project" value="UniProtKB-KW"/>
</dbReference>
<evidence type="ECO:0000259" key="14">
    <source>
        <dbReference type="PROSITE" id="PS51093"/>
    </source>
</evidence>
<accession>A0A7X9X8X5</accession>
<gene>
    <name evidence="16" type="primary">ptsP</name>
    <name evidence="16" type="ORF">HHL14_20475</name>
</gene>
<dbReference type="PANTHER" id="PTHR46244:SF6">
    <property type="entry name" value="PHOSPHOENOLPYRUVATE-PROTEIN PHOSPHOTRANSFERASE"/>
    <property type="match status" value="1"/>
</dbReference>
<dbReference type="Gene3D" id="3.50.30.10">
    <property type="entry name" value="Phosphohistidine domain"/>
    <property type="match status" value="1"/>
</dbReference>
<dbReference type="Pfam" id="PF05524">
    <property type="entry name" value="PEP-utilisers_N"/>
    <property type="match status" value="1"/>
</dbReference>
<dbReference type="InterPro" id="IPR023151">
    <property type="entry name" value="PEP_util_CS"/>
</dbReference>
<reference evidence="16 17" key="1">
    <citation type="submission" date="2020-04" db="EMBL/GenBank/DDBJ databases">
        <title>Paraburkholderia sp. G-4-1-8 isolated from soil.</title>
        <authorList>
            <person name="Dahal R.H."/>
        </authorList>
    </citation>
    <scope>NUCLEOTIDE SEQUENCE [LARGE SCALE GENOMIC DNA]</scope>
    <source>
        <strain evidence="16 17">G-4-1-8</strain>
    </source>
</reference>
<dbReference type="SUPFAM" id="SSF51261">
    <property type="entry name" value="Duplicated hybrid motif"/>
    <property type="match status" value="1"/>
</dbReference>
<dbReference type="Gene3D" id="3.30.1340.10">
    <property type="entry name" value="HPr-like"/>
    <property type="match status" value="1"/>
</dbReference>
<dbReference type="InterPro" id="IPR036618">
    <property type="entry name" value="PtsI_HPr-bd_sf"/>
</dbReference>
<evidence type="ECO:0000313" key="16">
    <source>
        <dbReference type="EMBL" id="NML33199.1"/>
    </source>
</evidence>
<dbReference type="InterPro" id="IPR001020">
    <property type="entry name" value="PTS_HPr_His_P_site"/>
</dbReference>
<evidence type="ECO:0000256" key="3">
    <source>
        <dbReference type="ARBA" id="ARBA00004496"/>
    </source>
</evidence>
<dbReference type="PRINTS" id="PR01736">
    <property type="entry name" value="PHPHTRNFRASE"/>
</dbReference>
<evidence type="ECO:0000256" key="12">
    <source>
        <dbReference type="ARBA" id="ARBA00022777"/>
    </source>
</evidence>
<dbReference type="AlphaFoldDB" id="A0A7X9X8X5"/>
<dbReference type="PROSITE" id="PS00371">
    <property type="entry name" value="PTS_EIIA_TYPE_1_HIS"/>
    <property type="match status" value="1"/>
</dbReference>
<comment type="cofactor">
    <cofactor evidence="2">
        <name>Mg(2+)</name>
        <dbReference type="ChEBI" id="CHEBI:18420"/>
    </cofactor>
</comment>
<comment type="caution">
    <text evidence="16">The sequence shown here is derived from an EMBL/GenBank/DDBJ whole genome shotgun (WGS) entry which is preliminary data.</text>
</comment>
<dbReference type="InterPro" id="IPR018274">
    <property type="entry name" value="PEP_util_AS"/>
</dbReference>
<dbReference type="PROSITE" id="PS00742">
    <property type="entry name" value="PEP_ENZYMES_2"/>
    <property type="match status" value="1"/>
</dbReference>
<dbReference type="InterPro" id="IPR000032">
    <property type="entry name" value="HPr-like"/>
</dbReference>
<dbReference type="InterPro" id="IPR008279">
    <property type="entry name" value="PEP-util_enz_mobile_dom"/>
</dbReference>
<dbReference type="InterPro" id="IPR008731">
    <property type="entry name" value="PTS_EIN"/>
</dbReference>
<dbReference type="InterPro" id="IPR006318">
    <property type="entry name" value="PTS_EI-like"/>
</dbReference>
<evidence type="ECO:0000313" key="17">
    <source>
        <dbReference type="Proteomes" id="UP000583127"/>
    </source>
</evidence>
<dbReference type="PROSITE" id="PS51093">
    <property type="entry name" value="PTS_EIIA_TYPE_1"/>
    <property type="match status" value="1"/>
</dbReference>
<dbReference type="SUPFAM" id="SSF47831">
    <property type="entry name" value="Enzyme I of the PEP:sugar phosphotransferase system HPr-binding (sub)domain"/>
    <property type="match status" value="1"/>
</dbReference>
<comment type="similarity">
    <text evidence="4">Belongs to the PEP-utilizing enzyme family.</text>
</comment>
<dbReference type="EC" id="2.7.3.9" evidence="5"/>
<dbReference type="PROSITE" id="PS00370">
    <property type="entry name" value="PEP_ENZYMES_PHOS_SITE"/>
    <property type="match status" value="1"/>
</dbReference>
<keyword evidence="6" id="KW-0813">Transport</keyword>
<dbReference type="InterPro" id="IPR035895">
    <property type="entry name" value="HPr-like_sf"/>
</dbReference>
<evidence type="ECO:0000259" key="15">
    <source>
        <dbReference type="PROSITE" id="PS51350"/>
    </source>
</evidence>
<keyword evidence="16" id="KW-0670">Pyruvate</keyword>
<dbReference type="GO" id="GO:0005737">
    <property type="term" value="C:cytoplasm"/>
    <property type="evidence" value="ECO:0007669"/>
    <property type="project" value="UniProtKB-SubCell"/>
</dbReference>
<dbReference type="FunFam" id="2.70.70.10:FF:000001">
    <property type="entry name" value="PTS system glucose-specific IIA component"/>
    <property type="match status" value="1"/>
</dbReference>
<dbReference type="Pfam" id="PF00358">
    <property type="entry name" value="PTS_EIIA_1"/>
    <property type="match status" value="1"/>
</dbReference>
<keyword evidence="12" id="KW-0418">Kinase</keyword>
<comment type="catalytic activity">
    <reaction evidence="1">
        <text>L-histidyl-[protein] + phosphoenolpyruvate = N(pros)-phospho-L-histidyl-[protein] + pyruvate</text>
        <dbReference type="Rhea" id="RHEA:23880"/>
        <dbReference type="Rhea" id="RHEA-COMP:9745"/>
        <dbReference type="Rhea" id="RHEA-COMP:9746"/>
        <dbReference type="ChEBI" id="CHEBI:15361"/>
        <dbReference type="ChEBI" id="CHEBI:29979"/>
        <dbReference type="ChEBI" id="CHEBI:58702"/>
        <dbReference type="ChEBI" id="CHEBI:64837"/>
        <dbReference type="EC" id="2.7.3.9"/>
    </reaction>
</comment>
<evidence type="ECO:0000256" key="13">
    <source>
        <dbReference type="ARBA" id="ARBA00022842"/>
    </source>
</evidence>
<dbReference type="InterPro" id="IPR050499">
    <property type="entry name" value="PEP-utilizing_PTS_enzyme"/>
</dbReference>
<sequence>MRRVEKSSLMSHSEDHIVLLAPLTGPVVPLANVPDPVFSGGMFGDGIGIDPLEGRLVAPCDAVVTHLARTGHAVTLASAEGAEILLHIGIDTVELNGKGFAPMVEQGAQVRAGDVLIEFDQDQIALNAPSLVSVIAIANSDAFEVVERAPAGLVTAGETPLLVLRARDGVSYDAVREANAAQVMQEARRQITLTQPGGLHARPAARAREAARGFDARVEVRYEGRKAAIESVVGLLGLGAGEGASVELFGVGPQAQGAIDAIAHELTREAHGEVEQKPARQAAAVAPAAAVVTGEPLAPNTLAGVCAAPGVAVGKLVRWDDADLDPPEQASGTSAAESRLLDKAIATVDADLDTVVRDASQRGAVGEAGIFAVHRVLLEDPTLLDAARDLISLGKSAGFAWREAIRAQIGILSNVEDALLAERAADLRDIEKRVLRALGYTNSAARTLPDEAVLAAEEFTPSDLSSLDRTRVTALVMARGGATSHAAILARQAGIPALVAIGDALHAIPDGTQVVVNASTGRLEFAPTELDVEQARRERSRLADVREANRRTSQQAAATSDGRAIEVAANIATLDDAKAAVDNGADSVGLLRTELLFIHRPAAPSADEHRQSYQAIVDALSGRTAIIRTLDVGADKEVDYLTLPPEPNPALGLRGVRLAQVRPDLLDDQLRGLLAVRPLGAVRILLPMVTDAGELVRIRKRIDELAREAGSTAPIEVGVMIEVPSAALLADQLARHADFLSIGTNDLTQYTLAMDRCQPELAAQADGLHPAVLRLIAATVDGAAKHGKWVGVCGALAGDPLAMPLLVGLGVTELSVDPVSVPGIKARVRTLDYPLCRQRAQDALALDSAQAVRAASRATWPLD</sequence>
<comment type="subcellular location">
    <subcellularLocation>
        <location evidence="3">Cytoplasm</location>
    </subcellularLocation>
</comment>
<dbReference type="InterPro" id="IPR001127">
    <property type="entry name" value="PTS_EIIA_1_perm"/>
</dbReference>
<dbReference type="NCBIfam" id="TIGR01003">
    <property type="entry name" value="PTS_HPr_family"/>
    <property type="match status" value="1"/>
</dbReference>
<evidence type="ECO:0000256" key="8">
    <source>
        <dbReference type="ARBA" id="ARBA00022597"/>
    </source>
</evidence>
<dbReference type="EMBL" id="JABBFZ010000013">
    <property type="protein sequence ID" value="NML33199.1"/>
    <property type="molecule type" value="Genomic_DNA"/>
</dbReference>
<dbReference type="PANTHER" id="PTHR46244">
    <property type="entry name" value="PHOSPHOENOLPYRUVATE-PROTEIN PHOSPHOTRANSFERASE"/>
    <property type="match status" value="1"/>
</dbReference>
<dbReference type="GO" id="GO:0008965">
    <property type="term" value="F:phosphoenolpyruvate-protein phosphotransferase activity"/>
    <property type="evidence" value="ECO:0007669"/>
    <property type="project" value="UniProtKB-EC"/>
</dbReference>
<keyword evidence="10" id="KW-0598">Phosphotransferase system</keyword>
<dbReference type="Pfam" id="PF00381">
    <property type="entry name" value="PTS-HPr"/>
    <property type="match status" value="1"/>
</dbReference>
<dbReference type="NCBIfam" id="TIGR01417">
    <property type="entry name" value="PTS_I_fam"/>
    <property type="match status" value="1"/>
</dbReference>
<evidence type="ECO:0000256" key="2">
    <source>
        <dbReference type="ARBA" id="ARBA00001946"/>
    </source>
</evidence>